<dbReference type="InterPro" id="IPR049946">
    <property type="entry name" value="RIBOSOMAL_L20_CS"/>
</dbReference>
<comment type="similarity">
    <text evidence="1 7">Belongs to the bacterial ribosomal protein bL20 family.</text>
</comment>
<keyword evidence="8" id="KW-0150">Chloroplast</keyword>
<keyword evidence="3 7" id="KW-0694">RNA-binding</keyword>
<dbReference type="RefSeq" id="YP_009776929.1">
    <property type="nucleotide sequence ID" value="NC_047478.1"/>
</dbReference>
<geneLocation type="chloroplast" evidence="8"/>
<evidence type="ECO:0000256" key="4">
    <source>
        <dbReference type="ARBA" id="ARBA00022980"/>
    </source>
</evidence>
<dbReference type="GO" id="GO:1990904">
    <property type="term" value="C:ribonucleoprotein complex"/>
    <property type="evidence" value="ECO:0007669"/>
    <property type="project" value="UniProtKB-KW"/>
</dbReference>
<dbReference type="Gene3D" id="1.10.1900.20">
    <property type="entry name" value="Ribosomal protein L20"/>
    <property type="match status" value="1"/>
</dbReference>
<dbReference type="AlphaFoldDB" id="A0A6H1YGG7"/>
<dbReference type="EMBL" id="MN711726">
    <property type="protein sequence ID" value="QJA27582.1"/>
    <property type="molecule type" value="Genomic_DNA"/>
</dbReference>
<keyword evidence="8" id="KW-0934">Plastid</keyword>
<dbReference type="PANTHER" id="PTHR10986">
    <property type="entry name" value="39S RIBOSOMAL PROTEIN L20"/>
    <property type="match status" value="1"/>
</dbReference>
<accession>A0A6H1YGG7</accession>
<evidence type="ECO:0000256" key="2">
    <source>
        <dbReference type="ARBA" id="ARBA00022730"/>
    </source>
</evidence>
<dbReference type="GO" id="GO:0005840">
    <property type="term" value="C:ribosome"/>
    <property type="evidence" value="ECO:0007669"/>
    <property type="project" value="UniProtKB-KW"/>
</dbReference>
<evidence type="ECO:0000256" key="1">
    <source>
        <dbReference type="ARBA" id="ARBA00007698"/>
    </source>
</evidence>
<comment type="subcellular location">
    <subcellularLocation>
        <location evidence="7">Plastid</location>
        <location evidence="7">Chloroplast</location>
    </subcellularLocation>
</comment>
<name>A0A6H1YGG7_9CARY</name>
<dbReference type="PROSITE" id="PS00937">
    <property type="entry name" value="RIBOSOMAL_L20"/>
    <property type="match status" value="1"/>
</dbReference>
<evidence type="ECO:0000256" key="3">
    <source>
        <dbReference type="ARBA" id="ARBA00022884"/>
    </source>
</evidence>
<dbReference type="Pfam" id="PF00453">
    <property type="entry name" value="Ribosomal_L20"/>
    <property type="match status" value="1"/>
</dbReference>
<keyword evidence="5 7" id="KW-0687">Ribonucleoprotein</keyword>
<gene>
    <name evidence="7 8" type="primary">rpl20</name>
</gene>
<evidence type="ECO:0000256" key="6">
    <source>
        <dbReference type="ARBA" id="ARBA00035295"/>
    </source>
</evidence>
<dbReference type="HAMAP" id="MF_00382">
    <property type="entry name" value="Ribosomal_bL20"/>
    <property type="match status" value="1"/>
</dbReference>
<keyword evidence="4 7" id="KW-0689">Ribosomal protein</keyword>
<dbReference type="PRINTS" id="PR00062">
    <property type="entry name" value="RIBOSOMALL20"/>
</dbReference>
<evidence type="ECO:0000256" key="7">
    <source>
        <dbReference type="HAMAP-Rule" id="MF_00382"/>
    </source>
</evidence>
<dbReference type="GO" id="GO:0009507">
    <property type="term" value="C:chloroplast"/>
    <property type="evidence" value="ECO:0007669"/>
    <property type="project" value="UniProtKB-SubCell"/>
</dbReference>
<sequence>MTRVKRGYIARRRRTKIRVFGSTFQGAHSRLTRTIAQQKIRALVSTHRDRDRKKRDFRRLWITRLNGTIRQLEEYYYYYNFYYYNFDIYLNSNILINNYSKLIHNLHKRQLLFNRKILVRLAEADAYSLLCILHACEMQSKESPEIF</sequence>
<dbReference type="InterPro" id="IPR035566">
    <property type="entry name" value="Ribosomal_protein_bL20_C"/>
</dbReference>
<dbReference type="GO" id="GO:0000027">
    <property type="term" value="P:ribosomal large subunit assembly"/>
    <property type="evidence" value="ECO:0007669"/>
    <property type="project" value="UniProtKB-UniRule"/>
</dbReference>
<comment type="function">
    <text evidence="7">Binds directly to 23S ribosomal RNA and is necessary for the in vitro assembly process of the 50S ribosomal subunit. It is not involved in the protein synthesizing functions of that subunit.</text>
</comment>
<dbReference type="GO" id="GO:0019843">
    <property type="term" value="F:rRNA binding"/>
    <property type="evidence" value="ECO:0007669"/>
    <property type="project" value="UniProtKB-UniRule"/>
</dbReference>
<protein>
    <recommendedName>
        <fullName evidence="6 7">Large ribosomal subunit protein bL20c</fullName>
    </recommendedName>
</protein>
<dbReference type="GO" id="GO:0006412">
    <property type="term" value="P:translation"/>
    <property type="evidence" value="ECO:0007669"/>
    <property type="project" value="InterPro"/>
</dbReference>
<dbReference type="InterPro" id="IPR005813">
    <property type="entry name" value="Ribosomal_bL20"/>
</dbReference>
<organism evidence="8">
    <name type="scientific">Boerhavia diffusa</name>
    <dbReference type="NCBI Taxonomy" id="930814"/>
    <lineage>
        <taxon>Eukaryota</taxon>
        <taxon>Viridiplantae</taxon>
        <taxon>Streptophyta</taxon>
        <taxon>Embryophyta</taxon>
        <taxon>Tracheophyta</taxon>
        <taxon>Spermatophyta</taxon>
        <taxon>Magnoliopsida</taxon>
        <taxon>eudicotyledons</taxon>
        <taxon>Gunneridae</taxon>
        <taxon>Pentapetalae</taxon>
        <taxon>Caryophyllales</taxon>
        <taxon>Nyctaginaceae</taxon>
        <taxon>Boerhavia</taxon>
    </lineage>
</organism>
<dbReference type="Gene3D" id="6.10.160.10">
    <property type="match status" value="1"/>
</dbReference>
<dbReference type="GeneID" id="54627407"/>
<proteinExistence type="inferred from homology"/>
<dbReference type="GO" id="GO:0003735">
    <property type="term" value="F:structural constituent of ribosome"/>
    <property type="evidence" value="ECO:0007669"/>
    <property type="project" value="InterPro"/>
</dbReference>
<dbReference type="SUPFAM" id="SSF74731">
    <property type="entry name" value="Ribosomal protein L20"/>
    <property type="match status" value="2"/>
</dbReference>
<keyword evidence="2 7" id="KW-0699">rRNA-binding</keyword>
<reference evidence="8" key="1">
    <citation type="submission" date="2019-11" db="EMBL/GenBank/DDBJ databases">
        <authorList>
            <person name="Liang C."/>
            <person name="Xu J."/>
            <person name="Chen S."/>
        </authorList>
    </citation>
    <scope>NUCLEOTIDE SEQUENCE</scope>
</reference>
<evidence type="ECO:0000313" key="8">
    <source>
        <dbReference type="EMBL" id="QJA27582.1"/>
    </source>
</evidence>
<evidence type="ECO:0000256" key="5">
    <source>
        <dbReference type="ARBA" id="ARBA00023274"/>
    </source>
</evidence>